<evidence type="ECO:0000256" key="1">
    <source>
        <dbReference type="ARBA" id="ARBA00022801"/>
    </source>
</evidence>
<dbReference type="Pfam" id="PF13563">
    <property type="entry name" value="2_5_RNA_ligase2"/>
    <property type="match status" value="1"/>
</dbReference>
<evidence type="ECO:0000313" key="4">
    <source>
        <dbReference type="Proteomes" id="UP000198346"/>
    </source>
</evidence>
<keyword evidence="1 2" id="KW-0378">Hydrolase</keyword>
<dbReference type="RefSeq" id="WP_200815186.1">
    <property type="nucleotide sequence ID" value="NZ_FZQA01000001.1"/>
</dbReference>
<accession>A0A239PIJ9</accession>
<evidence type="ECO:0000313" key="3">
    <source>
        <dbReference type="EMBL" id="SNT67631.1"/>
    </source>
</evidence>
<feature type="short sequence motif" description="HXTX 1" evidence="2">
    <location>
        <begin position="40"/>
        <end position="43"/>
    </location>
</feature>
<reference evidence="3 4" key="1">
    <citation type="submission" date="2017-07" db="EMBL/GenBank/DDBJ databases">
        <authorList>
            <person name="Sun Z.S."/>
            <person name="Albrecht U."/>
            <person name="Echele G."/>
            <person name="Lee C.C."/>
        </authorList>
    </citation>
    <scope>NUCLEOTIDE SEQUENCE [LARGE SCALE GENOMIC DNA]</scope>
    <source>
        <strain evidence="3 4">CGMCC 1.12710</strain>
    </source>
</reference>
<dbReference type="NCBIfam" id="TIGR02258">
    <property type="entry name" value="2_5_ligase"/>
    <property type="match status" value="1"/>
</dbReference>
<comment type="function">
    <text evidence="2">Hydrolyzes RNA 2',3'-cyclic phosphodiester to an RNA 2'-phosphomonoester.</text>
</comment>
<gene>
    <name evidence="3" type="ORF">SAMN06297382_0123</name>
</gene>
<name>A0A239PIJ9_9PROT</name>
<dbReference type="AlphaFoldDB" id="A0A239PIJ9"/>
<organism evidence="3 4">
    <name type="scientific">Amphiplicatus metriothermophilus</name>
    <dbReference type="NCBI Taxonomy" id="1519374"/>
    <lineage>
        <taxon>Bacteria</taxon>
        <taxon>Pseudomonadati</taxon>
        <taxon>Pseudomonadota</taxon>
        <taxon>Alphaproteobacteria</taxon>
        <taxon>Parvularculales</taxon>
        <taxon>Parvularculaceae</taxon>
        <taxon>Amphiplicatus</taxon>
    </lineage>
</organism>
<dbReference type="HAMAP" id="MF_01940">
    <property type="entry name" value="RNA_CPDase"/>
    <property type="match status" value="1"/>
</dbReference>
<feature type="short sequence motif" description="HXTX 2" evidence="2">
    <location>
        <begin position="123"/>
        <end position="126"/>
    </location>
</feature>
<evidence type="ECO:0000256" key="2">
    <source>
        <dbReference type="HAMAP-Rule" id="MF_01940"/>
    </source>
</evidence>
<keyword evidence="4" id="KW-1185">Reference proteome</keyword>
<dbReference type="GO" id="GO:0008664">
    <property type="term" value="F:RNA 2',3'-cyclic 3'-phosphodiesterase activity"/>
    <property type="evidence" value="ECO:0007669"/>
    <property type="project" value="UniProtKB-EC"/>
</dbReference>
<dbReference type="PANTHER" id="PTHR35561">
    <property type="entry name" value="RNA 2',3'-CYCLIC PHOSPHODIESTERASE"/>
    <property type="match status" value="1"/>
</dbReference>
<comment type="catalytic activity">
    <reaction evidence="2">
        <text>a 3'-end 2',3'-cyclophospho-ribonucleotide-RNA + H2O = a 3'-end 2'-phospho-ribonucleotide-RNA + H(+)</text>
        <dbReference type="Rhea" id="RHEA:11828"/>
        <dbReference type="Rhea" id="RHEA-COMP:10464"/>
        <dbReference type="Rhea" id="RHEA-COMP:17353"/>
        <dbReference type="ChEBI" id="CHEBI:15377"/>
        <dbReference type="ChEBI" id="CHEBI:15378"/>
        <dbReference type="ChEBI" id="CHEBI:83064"/>
        <dbReference type="ChEBI" id="CHEBI:173113"/>
        <dbReference type="EC" id="3.1.4.58"/>
    </reaction>
</comment>
<feature type="active site" description="Proton donor" evidence="2">
    <location>
        <position position="40"/>
    </location>
</feature>
<dbReference type="PANTHER" id="PTHR35561:SF1">
    <property type="entry name" value="RNA 2',3'-CYCLIC PHOSPHODIESTERASE"/>
    <property type="match status" value="1"/>
</dbReference>
<dbReference type="EMBL" id="FZQA01000001">
    <property type="protein sequence ID" value="SNT67631.1"/>
    <property type="molecule type" value="Genomic_DNA"/>
</dbReference>
<dbReference type="GO" id="GO:0016874">
    <property type="term" value="F:ligase activity"/>
    <property type="evidence" value="ECO:0007669"/>
    <property type="project" value="UniProtKB-KW"/>
</dbReference>
<dbReference type="EC" id="3.1.4.58" evidence="2"/>
<comment type="similarity">
    <text evidence="2">Belongs to the 2H phosphoesterase superfamily. ThpR family.</text>
</comment>
<dbReference type="Proteomes" id="UP000198346">
    <property type="component" value="Unassembled WGS sequence"/>
</dbReference>
<sequence>MGVMYRLFVALSLPEVVADALAQLQTGLEGARWRPDEAFHLTLQFIGDADRHGLEDIHASLSGVAAPGFDLTLSGCGFFGDRRPHVLWAGVAASAPLAHLQSKVANALARAGYPGDRRKFAPHVTLAYLSGVSREAVARFCAMHGLFACGPFPVEEFHLYESRLGGDASHYEILETYPLAPSR</sequence>
<feature type="active site" description="Proton acceptor" evidence="2">
    <location>
        <position position="123"/>
    </location>
</feature>
<dbReference type="InterPro" id="IPR009097">
    <property type="entry name" value="Cyclic_Pdiesterase"/>
</dbReference>
<keyword evidence="3" id="KW-0436">Ligase</keyword>
<dbReference type="SUPFAM" id="SSF55144">
    <property type="entry name" value="LigT-like"/>
    <property type="match status" value="1"/>
</dbReference>
<proteinExistence type="inferred from homology"/>
<dbReference type="Gene3D" id="3.90.1140.10">
    <property type="entry name" value="Cyclic phosphodiesterase"/>
    <property type="match status" value="1"/>
</dbReference>
<protein>
    <recommendedName>
        <fullName evidence="2">RNA 2',3'-cyclic phosphodiesterase</fullName>
        <shortName evidence="2">RNA 2',3'-CPDase</shortName>
        <ecNumber evidence="2">3.1.4.58</ecNumber>
    </recommendedName>
</protein>
<dbReference type="GO" id="GO:0004113">
    <property type="term" value="F:2',3'-cyclic-nucleotide 3'-phosphodiesterase activity"/>
    <property type="evidence" value="ECO:0007669"/>
    <property type="project" value="InterPro"/>
</dbReference>
<dbReference type="InterPro" id="IPR004175">
    <property type="entry name" value="RNA_CPDase"/>
</dbReference>